<evidence type="ECO:0008006" key="5">
    <source>
        <dbReference type="Google" id="ProtNLM"/>
    </source>
</evidence>
<feature type="transmembrane region" description="Helical" evidence="1">
    <location>
        <begin position="46"/>
        <end position="66"/>
    </location>
</feature>
<keyword evidence="1" id="KW-0812">Transmembrane</keyword>
<proteinExistence type="predicted"/>
<feature type="signal peptide" evidence="2">
    <location>
        <begin position="1"/>
        <end position="22"/>
    </location>
</feature>
<keyword evidence="4" id="KW-1185">Reference proteome</keyword>
<evidence type="ECO:0000256" key="2">
    <source>
        <dbReference type="SAM" id="SignalP"/>
    </source>
</evidence>
<keyword evidence="2" id="KW-0732">Signal</keyword>
<keyword evidence="1" id="KW-0472">Membrane</keyword>
<name>A0A5B8MSE4_9CHLO</name>
<gene>
    <name evidence="3" type="ORF">A3770_07p47600</name>
</gene>
<organism evidence="3 4">
    <name type="scientific">Chloropicon primus</name>
    <dbReference type="NCBI Taxonomy" id="1764295"/>
    <lineage>
        <taxon>Eukaryota</taxon>
        <taxon>Viridiplantae</taxon>
        <taxon>Chlorophyta</taxon>
        <taxon>Chloropicophyceae</taxon>
        <taxon>Chloropicales</taxon>
        <taxon>Chloropicaceae</taxon>
        <taxon>Chloropicon</taxon>
    </lineage>
</organism>
<accession>A0A5B8MSE4</accession>
<evidence type="ECO:0000256" key="1">
    <source>
        <dbReference type="SAM" id="Phobius"/>
    </source>
</evidence>
<dbReference type="Proteomes" id="UP000316726">
    <property type="component" value="Chromosome 7"/>
</dbReference>
<reference evidence="3 4" key="1">
    <citation type="submission" date="2018-07" db="EMBL/GenBank/DDBJ databases">
        <title>The complete nuclear genome of the prasinophyte Chloropicon primus (CCMP1205).</title>
        <authorList>
            <person name="Pombert J.-F."/>
            <person name="Otis C."/>
            <person name="Turmel M."/>
            <person name="Lemieux C."/>
        </authorList>
    </citation>
    <scope>NUCLEOTIDE SEQUENCE [LARGE SCALE GENOMIC DNA]</scope>
    <source>
        <strain evidence="3 4">CCMP1205</strain>
    </source>
</reference>
<dbReference type="AlphaFoldDB" id="A0A5B8MSE4"/>
<dbReference type="EMBL" id="CP031040">
    <property type="protein sequence ID" value="QDZ22242.1"/>
    <property type="molecule type" value="Genomic_DNA"/>
</dbReference>
<feature type="chain" id="PRO_5022832550" description="Membrane magnesium transporter" evidence="2">
    <location>
        <begin position="23"/>
        <end position="98"/>
    </location>
</feature>
<keyword evidence="1" id="KW-1133">Transmembrane helix</keyword>
<evidence type="ECO:0000313" key="3">
    <source>
        <dbReference type="EMBL" id="QDZ22242.1"/>
    </source>
</evidence>
<sequence>MGTTTFYLVSGFAMLLSAGVMAYEYRSSADKAFSGLSGLPFNVAVLLLAALGLTLLGSVGVGGNLVPIKAQAGDRIHEPLTYRPGFMTFNHRIVPGAS</sequence>
<evidence type="ECO:0000313" key="4">
    <source>
        <dbReference type="Proteomes" id="UP000316726"/>
    </source>
</evidence>
<protein>
    <recommendedName>
        <fullName evidence="5">Membrane magnesium transporter</fullName>
    </recommendedName>
</protein>